<feature type="transmembrane region" description="Helical" evidence="6">
    <location>
        <begin position="27"/>
        <end position="52"/>
    </location>
</feature>
<comment type="caution">
    <text evidence="8">The sequence shown here is derived from an EMBL/GenBank/DDBJ whole genome shotgun (WGS) entry which is preliminary data.</text>
</comment>
<reference evidence="8" key="1">
    <citation type="submission" date="2020-04" db="EMBL/GenBank/DDBJ databases">
        <title>Draft genome resource of the tomato pathogen Pseudocercospora fuligena.</title>
        <authorList>
            <person name="Zaccaron A."/>
        </authorList>
    </citation>
    <scope>NUCLEOTIDE SEQUENCE</scope>
    <source>
        <strain evidence="8">PF001</strain>
    </source>
</reference>
<feature type="transmembrane region" description="Helical" evidence="6">
    <location>
        <begin position="390"/>
        <end position="413"/>
    </location>
</feature>
<keyword evidence="2 6" id="KW-0812">Transmembrane</keyword>
<evidence type="ECO:0000256" key="4">
    <source>
        <dbReference type="ARBA" id="ARBA00023136"/>
    </source>
</evidence>
<dbReference type="PANTHER" id="PTHR23501">
    <property type="entry name" value="MAJOR FACILITATOR SUPERFAMILY"/>
    <property type="match status" value="1"/>
</dbReference>
<dbReference type="OrthoDB" id="10021397at2759"/>
<dbReference type="SUPFAM" id="SSF103473">
    <property type="entry name" value="MFS general substrate transporter"/>
    <property type="match status" value="1"/>
</dbReference>
<dbReference type="GO" id="GO:0005886">
    <property type="term" value="C:plasma membrane"/>
    <property type="evidence" value="ECO:0007669"/>
    <property type="project" value="TreeGrafter"/>
</dbReference>
<keyword evidence="4 6" id="KW-0472">Membrane</keyword>
<organism evidence="8 9">
    <name type="scientific">Pseudocercospora fuligena</name>
    <dbReference type="NCBI Taxonomy" id="685502"/>
    <lineage>
        <taxon>Eukaryota</taxon>
        <taxon>Fungi</taxon>
        <taxon>Dikarya</taxon>
        <taxon>Ascomycota</taxon>
        <taxon>Pezizomycotina</taxon>
        <taxon>Dothideomycetes</taxon>
        <taxon>Dothideomycetidae</taxon>
        <taxon>Mycosphaerellales</taxon>
        <taxon>Mycosphaerellaceae</taxon>
        <taxon>Pseudocercospora</taxon>
    </lineage>
</organism>
<feature type="transmembrane region" description="Helical" evidence="6">
    <location>
        <begin position="366"/>
        <end position="384"/>
    </location>
</feature>
<keyword evidence="3 6" id="KW-1133">Transmembrane helix</keyword>
<dbReference type="AlphaFoldDB" id="A0A8H6RR57"/>
<proteinExistence type="predicted"/>
<dbReference type="InterPro" id="IPR036259">
    <property type="entry name" value="MFS_trans_sf"/>
</dbReference>
<dbReference type="PROSITE" id="PS50850">
    <property type="entry name" value="MFS"/>
    <property type="match status" value="1"/>
</dbReference>
<sequence length="570" mass="62058">MTSHEKQQTEKEDTSEDTSKYLAGWKLVGVVVSLNAANGVAFVDLLGVTAILPAVSDFFTDGGSIAWAATTQLIGATVGLAILGYLSDTWSRRMMLLISIGLLTLSSLACGLSSFQNRTDLFCALRTLSGIATGSISNLVNIAQNDFLPEQKRLKYQGVQGVSVAIGSIMGMMVGAVFASEPRWHYFYYFVVGLSVLAWLGVFFCVPANCRPPQGEQIRRVLKTIDYYGILSGIGIVVAGLLLLSKYSDLDRAVVIALAVITVVSATIFLVLGFLPDRGAVRPIVPFKLFRNRTIATILVQNVLFGATYYSFNYYLPLNLQVVRELPALTASAYQVPYYVTHGTWSTVSALIILRLQKQGRRSYSVIFFSGFAVWTVAMVILALDSEYRVRGLVIFLSILVGIGTGSSFQNSVMAISAQADQETKGLAVGTRNVLRSFGGALGTAVSSAVLQQRLQATLPRDLPADFHIADSAFSHASFERLSDTQRAQVEEAYDGAIMWVFFVSAIFVGICFLLCPLIKDQKRQPTLDCETAESSKLRESADNDDEDDDDKKSLDDDSDQPNTGVSQMP</sequence>
<evidence type="ECO:0000313" key="8">
    <source>
        <dbReference type="EMBL" id="KAF7195999.1"/>
    </source>
</evidence>
<dbReference type="Proteomes" id="UP000660729">
    <property type="component" value="Unassembled WGS sequence"/>
</dbReference>
<dbReference type="Gene3D" id="1.20.1720.10">
    <property type="entry name" value="Multidrug resistance protein D"/>
    <property type="match status" value="1"/>
</dbReference>
<evidence type="ECO:0000259" key="7">
    <source>
        <dbReference type="PROSITE" id="PS50850"/>
    </source>
</evidence>
<feature type="transmembrane region" description="Helical" evidence="6">
    <location>
        <begin position="295"/>
        <end position="316"/>
    </location>
</feature>
<dbReference type="InterPro" id="IPR020846">
    <property type="entry name" value="MFS_dom"/>
</dbReference>
<gene>
    <name evidence="8" type="ORF">HII31_02625</name>
</gene>
<feature type="domain" description="Major facilitator superfamily (MFS) profile" evidence="7">
    <location>
        <begin position="30"/>
        <end position="524"/>
    </location>
</feature>
<feature type="transmembrane region" description="Helical" evidence="6">
    <location>
        <begin position="497"/>
        <end position="519"/>
    </location>
</feature>
<evidence type="ECO:0000256" key="6">
    <source>
        <dbReference type="SAM" id="Phobius"/>
    </source>
</evidence>
<evidence type="ECO:0000256" key="3">
    <source>
        <dbReference type="ARBA" id="ARBA00022989"/>
    </source>
</evidence>
<dbReference type="EMBL" id="JABCIY010000032">
    <property type="protein sequence ID" value="KAF7195999.1"/>
    <property type="molecule type" value="Genomic_DNA"/>
</dbReference>
<keyword evidence="9" id="KW-1185">Reference proteome</keyword>
<name>A0A8H6RR57_9PEZI</name>
<feature type="transmembrane region" description="Helical" evidence="6">
    <location>
        <begin position="336"/>
        <end position="354"/>
    </location>
</feature>
<evidence type="ECO:0000256" key="1">
    <source>
        <dbReference type="ARBA" id="ARBA00004141"/>
    </source>
</evidence>
<feature type="transmembrane region" description="Helical" evidence="6">
    <location>
        <begin position="434"/>
        <end position="451"/>
    </location>
</feature>
<feature type="transmembrane region" description="Helical" evidence="6">
    <location>
        <begin position="186"/>
        <end position="206"/>
    </location>
</feature>
<evidence type="ECO:0000313" key="9">
    <source>
        <dbReference type="Proteomes" id="UP000660729"/>
    </source>
</evidence>
<feature type="transmembrane region" description="Helical" evidence="6">
    <location>
        <begin position="161"/>
        <end position="180"/>
    </location>
</feature>
<dbReference type="InterPro" id="IPR011701">
    <property type="entry name" value="MFS"/>
</dbReference>
<feature type="transmembrane region" description="Helical" evidence="6">
    <location>
        <begin position="227"/>
        <end position="247"/>
    </location>
</feature>
<accession>A0A8H6RR57</accession>
<protein>
    <submittedName>
        <fullName evidence="8">MFS transporter M2</fullName>
    </submittedName>
</protein>
<evidence type="ECO:0000256" key="2">
    <source>
        <dbReference type="ARBA" id="ARBA00022692"/>
    </source>
</evidence>
<comment type="subcellular location">
    <subcellularLocation>
        <location evidence="1">Membrane</location>
        <topology evidence="1">Multi-pass membrane protein</topology>
    </subcellularLocation>
</comment>
<evidence type="ECO:0000256" key="5">
    <source>
        <dbReference type="SAM" id="MobiDB-lite"/>
    </source>
</evidence>
<dbReference type="Gene3D" id="1.20.1250.20">
    <property type="entry name" value="MFS general substrate transporter like domains"/>
    <property type="match status" value="1"/>
</dbReference>
<feature type="compositionally biased region" description="Polar residues" evidence="5">
    <location>
        <begin position="561"/>
        <end position="570"/>
    </location>
</feature>
<dbReference type="PANTHER" id="PTHR23501:SF78">
    <property type="entry name" value="MAJOR FACILITATOR SUPERFAMILY (MFS) PROFILE DOMAIN-CONTAINING PROTEIN-RELATED"/>
    <property type="match status" value="1"/>
</dbReference>
<feature type="region of interest" description="Disordered" evidence="5">
    <location>
        <begin position="526"/>
        <end position="570"/>
    </location>
</feature>
<feature type="transmembrane region" description="Helical" evidence="6">
    <location>
        <begin position="253"/>
        <end position="275"/>
    </location>
</feature>
<feature type="transmembrane region" description="Helical" evidence="6">
    <location>
        <begin position="64"/>
        <end position="87"/>
    </location>
</feature>
<dbReference type="Pfam" id="PF07690">
    <property type="entry name" value="MFS_1"/>
    <property type="match status" value="2"/>
</dbReference>
<dbReference type="GO" id="GO:0022857">
    <property type="term" value="F:transmembrane transporter activity"/>
    <property type="evidence" value="ECO:0007669"/>
    <property type="project" value="InterPro"/>
</dbReference>